<evidence type="ECO:0008006" key="4">
    <source>
        <dbReference type="Google" id="ProtNLM"/>
    </source>
</evidence>
<evidence type="ECO:0000313" key="3">
    <source>
        <dbReference type="Proteomes" id="UP001500888"/>
    </source>
</evidence>
<gene>
    <name evidence="2" type="ORF">GCM10022226_62580</name>
</gene>
<dbReference type="RefSeq" id="WP_344948349.1">
    <property type="nucleotide sequence ID" value="NZ_BAAAZR010000031.1"/>
</dbReference>
<keyword evidence="3" id="KW-1185">Reference proteome</keyword>
<proteinExistence type="predicted"/>
<feature type="region of interest" description="Disordered" evidence="1">
    <location>
        <begin position="1"/>
        <end position="23"/>
    </location>
</feature>
<dbReference type="EMBL" id="BAAAZR010000031">
    <property type="protein sequence ID" value="GAA3832777.1"/>
    <property type="molecule type" value="Genomic_DNA"/>
</dbReference>
<reference evidence="3" key="1">
    <citation type="journal article" date="2019" name="Int. J. Syst. Evol. Microbiol.">
        <title>The Global Catalogue of Microorganisms (GCM) 10K type strain sequencing project: providing services to taxonomists for standard genome sequencing and annotation.</title>
        <authorList>
            <consortium name="The Broad Institute Genomics Platform"/>
            <consortium name="The Broad Institute Genome Sequencing Center for Infectious Disease"/>
            <person name="Wu L."/>
            <person name="Ma J."/>
        </authorList>
    </citation>
    <scope>NUCLEOTIDE SEQUENCE [LARGE SCALE GENOMIC DNA]</scope>
    <source>
        <strain evidence="3">JCM 16908</strain>
    </source>
</reference>
<evidence type="ECO:0000313" key="2">
    <source>
        <dbReference type="EMBL" id="GAA3832777.1"/>
    </source>
</evidence>
<sequence>MRTVSSPEPVTATGRPSSTVHATASTASVCPVIGWPLPSPRAWPHAPSTGGPWSPPSEDICRQLRGSSLSMWVREELIIELAEVAAEATSEEARWRRLE</sequence>
<evidence type="ECO:0000256" key="1">
    <source>
        <dbReference type="SAM" id="MobiDB-lite"/>
    </source>
</evidence>
<protein>
    <recommendedName>
        <fullName evidence="4">Transposase</fullName>
    </recommendedName>
</protein>
<comment type="caution">
    <text evidence="2">The sequence shown here is derived from an EMBL/GenBank/DDBJ whole genome shotgun (WGS) entry which is preliminary data.</text>
</comment>
<accession>A0ABP7J360</accession>
<name>A0ABP7J360_9ACTN</name>
<dbReference type="Proteomes" id="UP001500888">
    <property type="component" value="Unassembled WGS sequence"/>
</dbReference>
<organism evidence="2 3">
    <name type="scientific">Sphaerisporangium flaviroseum</name>
    <dbReference type="NCBI Taxonomy" id="509199"/>
    <lineage>
        <taxon>Bacteria</taxon>
        <taxon>Bacillati</taxon>
        <taxon>Actinomycetota</taxon>
        <taxon>Actinomycetes</taxon>
        <taxon>Streptosporangiales</taxon>
        <taxon>Streptosporangiaceae</taxon>
        <taxon>Sphaerisporangium</taxon>
    </lineage>
</organism>